<dbReference type="PANTHER" id="PTHR43787">
    <property type="entry name" value="FEMO COFACTOR BIOSYNTHESIS PROTEIN NIFB-RELATED"/>
    <property type="match status" value="1"/>
</dbReference>
<evidence type="ECO:0000313" key="9">
    <source>
        <dbReference type="Proteomes" id="UP000017148"/>
    </source>
</evidence>
<dbReference type="InterPro" id="IPR058240">
    <property type="entry name" value="rSAM_sf"/>
</dbReference>
<dbReference type="SFLD" id="SFLDS00029">
    <property type="entry name" value="Radical_SAM"/>
    <property type="match status" value="1"/>
</dbReference>
<dbReference type="RefSeq" id="WP_022636451.1">
    <property type="nucleotide sequence ID" value="NZ_ASJR01000007.1"/>
</dbReference>
<sequence length="322" mass="36045">MSNYQYLFGPIPSRRLGISLGVDLVPHKVCTIDCVYCECGATSTLTTDRKEYVPRAKVQAELAEFLAIKPQLDCITFSGAGEPTLNSEIGALIQWIQREYPAYTLVVLTNGTLLHLPTVRREIASLDIVKISVDAVAPALFTEINRPAASLTVSAMMEGIQQFCSECTGKIWLEHFLIPGKNTDEASLHQLGTYLQTLTAEKLQLNTLDRPAPESWVTPADAVTVRMAQEILQSYLSYPVENVSKVDTTYTFSDKTTPIETLICNYISRRPMTLQDLQQTTGKDEKELHAVLEKLSQEELIFSRTEQRGIFYETRKNNGTKE</sequence>
<organism evidence="8 9">
    <name type="scientific">Chitinivibrio alkaliphilus ACht1</name>
    <dbReference type="NCBI Taxonomy" id="1313304"/>
    <lineage>
        <taxon>Bacteria</taxon>
        <taxon>Pseudomonadati</taxon>
        <taxon>Fibrobacterota</taxon>
        <taxon>Chitinivibrionia</taxon>
        <taxon>Chitinivibrionales</taxon>
        <taxon>Chitinivibrionaceae</taxon>
        <taxon>Chitinivibrio</taxon>
    </lineage>
</organism>
<dbReference type="GO" id="GO:0051539">
    <property type="term" value="F:4 iron, 4 sulfur cluster binding"/>
    <property type="evidence" value="ECO:0007669"/>
    <property type="project" value="UniProtKB-KW"/>
</dbReference>
<dbReference type="InterPro" id="IPR040084">
    <property type="entry name" value="GTPase_Obg"/>
</dbReference>
<gene>
    <name evidence="8" type="ORF">CALK_0953</name>
</gene>
<evidence type="ECO:0000256" key="5">
    <source>
        <dbReference type="ARBA" id="ARBA00023004"/>
    </source>
</evidence>
<dbReference type="GO" id="GO:0046872">
    <property type="term" value="F:metal ion binding"/>
    <property type="evidence" value="ECO:0007669"/>
    <property type="project" value="UniProtKB-KW"/>
</dbReference>
<evidence type="ECO:0000313" key="8">
    <source>
        <dbReference type="EMBL" id="ERP31976.1"/>
    </source>
</evidence>
<dbReference type="STRING" id="1313304.CALK_0953"/>
<dbReference type="PANTHER" id="PTHR43787:SF11">
    <property type="entry name" value="UPF0026 PROTEIN SLR1464"/>
    <property type="match status" value="1"/>
</dbReference>
<dbReference type="PROSITE" id="PS51918">
    <property type="entry name" value="RADICAL_SAM"/>
    <property type="match status" value="1"/>
</dbReference>
<dbReference type="InterPro" id="IPR007197">
    <property type="entry name" value="rSAM"/>
</dbReference>
<evidence type="ECO:0000259" key="7">
    <source>
        <dbReference type="PROSITE" id="PS51918"/>
    </source>
</evidence>
<name>U7D8S0_9BACT</name>
<comment type="caution">
    <text evidence="8">The sequence shown here is derived from an EMBL/GenBank/DDBJ whole genome shotgun (WGS) entry which is preliminary data.</text>
</comment>
<keyword evidence="4" id="KW-0479">Metal-binding</keyword>
<dbReference type="OrthoDB" id="9800840at2"/>
<evidence type="ECO:0000256" key="2">
    <source>
        <dbReference type="ARBA" id="ARBA00022485"/>
    </source>
</evidence>
<dbReference type="InterPro" id="IPR013785">
    <property type="entry name" value="Aldolase_TIM"/>
</dbReference>
<keyword evidence="2" id="KW-0004">4Fe-4S</keyword>
<dbReference type="SFLD" id="SFLDG01083">
    <property type="entry name" value="Uncharacterised_Radical_SAM_Su"/>
    <property type="match status" value="1"/>
</dbReference>
<protein>
    <submittedName>
        <fullName evidence="8">Radical SAM domain-containing protein</fullName>
    </submittedName>
</protein>
<keyword evidence="5" id="KW-0408">Iron</keyword>
<dbReference type="Proteomes" id="UP000017148">
    <property type="component" value="Unassembled WGS sequence"/>
</dbReference>
<keyword evidence="9" id="KW-1185">Reference proteome</keyword>
<evidence type="ECO:0000256" key="6">
    <source>
        <dbReference type="ARBA" id="ARBA00023014"/>
    </source>
</evidence>
<keyword evidence="6" id="KW-0411">Iron-sulfur</keyword>
<proteinExistence type="predicted"/>
<dbReference type="Gene3D" id="3.20.20.70">
    <property type="entry name" value="Aldolase class I"/>
    <property type="match status" value="1"/>
</dbReference>
<feature type="domain" description="Radical SAM core" evidence="7">
    <location>
        <begin position="10"/>
        <end position="241"/>
    </location>
</feature>
<dbReference type="Pfam" id="PF04055">
    <property type="entry name" value="Radical_SAM"/>
    <property type="match status" value="1"/>
</dbReference>
<keyword evidence="3" id="KW-0949">S-adenosyl-L-methionine</keyword>
<dbReference type="eggNOG" id="COG0731">
    <property type="taxonomic scope" value="Bacteria"/>
</dbReference>
<reference evidence="8 9" key="1">
    <citation type="journal article" date="2013" name="Environ. Microbiol.">
        <title>Genome analysis of Chitinivibrio alkaliphilus gen. nov., sp. nov., a novel extremely haloalkaliphilic anaerobic chitinolytic bacterium from the candidate phylum Termite Group 3.</title>
        <authorList>
            <person name="Sorokin D.Y."/>
            <person name="Gumerov V.M."/>
            <person name="Rakitin A.L."/>
            <person name="Beletsky A.V."/>
            <person name="Damste J.S."/>
            <person name="Muyzer G."/>
            <person name="Mardanov A.V."/>
            <person name="Ravin N.V."/>
        </authorList>
    </citation>
    <scope>NUCLEOTIDE SEQUENCE [LARGE SCALE GENOMIC DNA]</scope>
    <source>
        <strain evidence="8 9">ACht1</strain>
    </source>
</reference>
<dbReference type="EMBL" id="ASJR01000007">
    <property type="protein sequence ID" value="ERP31976.1"/>
    <property type="molecule type" value="Genomic_DNA"/>
</dbReference>
<evidence type="ECO:0000256" key="3">
    <source>
        <dbReference type="ARBA" id="ARBA00022691"/>
    </source>
</evidence>
<accession>U7D8S0</accession>
<evidence type="ECO:0000256" key="1">
    <source>
        <dbReference type="ARBA" id="ARBA00001966"/>
    </source>
</evidence>
<dbReference type="GO" id="GO:0003824">
    <property type="term" value="F:catalytic activity"/>
    <property type="evidence" value="ECO:0007669"/>
    <property type="project" value="InterPro"/>
</dbReference>
<dbReference type="SUPFAM" id="SSF102114">
    <property type="entry name" value="Radical SAM enzymes"/>
    <property type="match status" value="1"/>
</dbReference>
<comment type="cofactor">
    <cofactor evidence="1">
        <name>[4Fe-4S] cluster</name>
        <dbReference type="ChEBI" id="CHEBI:49883"/>
    </cofactor>
</comment>
<dbReference type="CDD" id="cd01335">
    <property type="entry name" value="Radical_SAM"/>
    <property type="match status" value="1"/>
</dbReference>
<dbReference type="AlphaFoldDB" id="U7D8S0"/>
<evidence type="ECO:0000256" key="4">
    <source>
        <dbReference type="ARBA" id="ARBA00022723"/>
    </source>
</evidence>